<gene>
    <name evidence="2" type="ORF">L0665_05810</name>
</gene>
<sequence length="186" mass="19521">MEKKTILVLLLIALVGVAIVGVLLFPGDPGKPDASDISSAEWLNVPFTVSLTGDSVTIQGLRDGGRTVVVQTFSIACSICTDQLGELSRLQRDHPDDIVVVALALDPSVSDSTLNAHAKDNGFTVIMAASPTSVTSGLVKGWGRDMLVPANAPVVLFCPEGNTAYKLRNGLKSAEEVWQSVSDSCA</sequence>
<name>A0A9Q4KTT3_9EURY</name>
<keyword evidence="3" id="KW-1185">Reference proteome</keyword>
<evidence type="ECO:0000256" key="1">
    <source>
        <dbReference type="SAM" id="Phobius"/>
    </source>
</evidence>
<dbReference type="Gene3D" id="3.40.30.10">
    <property type="entry name" value="Glutaredoxin"/>
    <property type="match status" value="1"/>
</dbReference>
<dbReference type="InterPro" id="IPR036249">
    <property type="entry name" value="Thioredoxin-like_sf"/>
</dbReference>
<dbReference type="Proteomes" id="UP001143747">
    <property type="component" value="Unassembled WGS sequence"/>
</dbReference>
<keyword evidence="1" id="KW-0472">Membrane</keyword>
<reference evidence="2" key="1">
    <citation type="submission" date="2022-01" db="EMBL/GenBank/DDBJ databases">
        <title>Draft genome of Methanogenium marinum DSM 15558.</title>
        <authorList>
            <person name="Chen S.-C."/>
            <person name="You Y.-T."/>
        </authorList>
    </citation>
    <scope>NUCLEOTIDE SEQUENCE</scope>
    <source>
        <strain evidence="2">DSM 15558</strain>
    </source>
</reference>
<proteinExistence type="predicted"/>
<dbReference type="SUPFAM" id="SSF52833">
    <property type="entry name" value="Thioredoxin-like"/>
    <property type="match status" value="1"/>
</dbReference>
<accession>A0A9Q4KTT3</accession>
<protein>
    <recommendedName>
        <fullName evidence="4">Alkyl hydroperoxide reductase/ Thiol specific antioxidant/ Mal allergen</fullName>
    </recommendedName>
</protein>
<evidence type="ECO:0000313" key="3">
    <source>
        <dbReference type="Proteomes" id="UP001143747"/>
    </source>
</evidence>
<comment type="caution">
    <text evidence="2">The sequence shown here is derived from an EMBL/GenBank/DDBJ whole genome shotgun (WGS) entry which is preliminary data.</text>
</comment>
<dbReference type="EMBL" id="JAKELO010000002">
    <property type="protein sequence ID" value="MDE4908123.1"/>
    <property type="molecule type" value="Genomic_DNA"/>
</dbReference>
<keyword evidence="1" id="KW-0812">Transmembrane</keyword>
<evidence type="ECO:0008006" key="4">
    <source>
        <dbReference type="Google" id="ProtNLM"/>
    </source>
</evidence>
<organism evidence="2 3">
    <name type="scientific">Methanogenium marinum</name>
    <dbReference type="NCBI Taxonomy" id="348610"/>
    <lineage>
        <taxon>Archaea</taxon>
        <taxon>Methanobacteriati</taxon>
        <taxon>Methanobacteriota</taxon>
        <taxon>Stenosarchaea group</taxon>
        <taxon>Methanomicrobia</taxon>
        <taxon>Methanomicrobiales</taxon>
        <taxon>Methanomicrobiaceae</taxon>
        <taxon>Methanogenium</taxon>
    </lineage>
</organism>
<dbReference type="AlphaFoldDB" id="A0A9Q4KTT3"/>
<keyword evidence="1" id="KW-1133">Transmembrane helix</keyword>
<evidence type="ECO:0000313" key="2">
    <source>
        <dbReference type="EMBL" id="MDE4908123.1"/>
    </source>
</evidence>
<dbReference type="RefSeq" id="WP_274924759.1">
    <property type="nucleotide sequence ID" value="NZ_JAKELO010000002.1"/>
</dbReference>
<feature type="transmembrane region" description="Helical" evidence="1">
    <location>
        <begin position="6"/>
        <end position="25"/>
    </location>
</feature>